<feature type="non-terminal residue" evidence="1">
    <location>
        <position position="30"/>
    </location>
</feature>
<comment type="caution">
    <text evidence="1">The sequence shown here is derived from an EMBL/GenBank/DDBJ whole genome shotgun (WGS) entry which is preliminary data.</text>
</comment>
<sequence length="30" mass="3298">MKKYAEVADGLIINILVYDDNADTGNNLVD</sequence>
<accession>X0UJ85</accession>
<evidence type="ECO:0000313" key="1">
    <source>
        <dbReference type="EMBL" id="GAF99356.1"/>
    </source>
</evidence>
<dbReference type="EMBL" id="BARS01011144">
    <property type="protein sequence ID" value="GAF99356.1"/>
    <property type="molecule type" value="Genomic_DNA"/>
</dbReference>
<reference evidence="1" key="1">
    <citation type="journal article" date="2014" name="Front. Microbiol.">
        <title>High frequency of phylogenetically diverse reductive dehalogenase-homologous genes in deep subseafloor sedimentary metagenomes.</title>
        <authorList>
            <person name="Kawai M."/>
            <person name="Futagami T."/>
            <person name="Toyoda A."/>
            <person name="Takaki Y."/>
            <person name="Nishi S."/>
            <person name="Hori S."/>
            <person name="Arai W."/>
            <person name="Tsubouchi T."/>
            <person name="Morono Y."/>
            <person name="Uchiyama I."/>
            <person name="Ito T."/>
            <person name="Fujiyama A."/>
            <person name="Inagaki F."/>
            <person name="Takami H."/>
        </authorList>
    </citation>
    <scope>NUCLEOTIDE SEQUENCE</scope>
    <source>
        <strain evidence="1">Expedition CK06-06</strain>
    </source>
</reference>
<proteinExistence type="predicted"/>
<name>X0UJ85_9ZZZZ</name>
<gene>
    <name evidence="1" type="ORF">S01H1_20381</name>
</gene>
<organism evidence="1">
    <name type="scientific">marine sediment metagenome</name>
    <dbReference type="NCBI Taxonomy" id="412755"/>
    <lineage>
        <taxon>unclassified sequences</taxon>
        <taxon>metagenomes</taxon>
        <taxon>ecological metagenomes</taxon>
    </lineage>
</organism>
<protein>
    <submittedName>
        <fullName evidence="1">Uncharacterized protein</fullName>
    </submittedName>
</protein>
<dbReference type="AlphaFoldDB" id="X0UJ85"/>